<dbReference type="EMBL" id="OX451739">
    <property type="protein sequence ID" value="CAI8609706.1"/>
    <property type="molecule type" value="Genomic_DNA"/>
</dbReference>
<sequence>MGDENVTEVGWYVLGENQQQLSPYVFSEVREHFLNGYLSENTLLWSEEKTDWQSLSSIYELQDEINRPDSSSNAGSIELVDVSSELPQLMRWLGLKRWKILIILNPFLRSKLFIFQTTRLLPSTTNRHDISLYLRHPHLCFLCYLFVPSMARPFELVKDISDRKELWKLSEAHGFLS</sequence>
<protein>
    <recommendedName>
        <fullName evidence="1">GYF domain-containing protein</fullName>
    </recommendedName>
</protein>
<proteinExistence type="predicted"/>
<feature type="domain" description="GYF" evidence="1">
    <location>
        <begin position="11"/>
        <end position="61"/>
    </location>
</feature>
<dbReference type="InterPro" id="IPR025640">
    <property type="entry name" value="GYF_2"/>
</dbReference>
<gene>
    <name evidence="2" type="ORF">VFH_IV146400</name>
</gene>
<organism evidence="2 3">
    <name type="scientific">Vicia faba</name>
    <name type="common">Broad bean</name>
    <name type="synonym">Faba vulgaris</name>
    <dbReference type="NCBI Taxonomy" id="3906"/>
    <lineage>
        <taxon>Eukaryota</taxon>
        <taxon>Viridiplantae</taxon>
        <taxon>Streptophyta</taxon>
        <taxon>Embryophyta</taxon>
        <taxon>Tracheophyta</taxon>
        <taxon>Spermatophyta</taxon>
        <taxon>Magnoliopsida</taxon>
        <taxon>eudicotyledons</taxon>
        <taxon>Gunneridae</taxon>
        <taxon>Pentapetalae</taxon>
        <taxon>rosids</taxon>
        <taxon>fabids</taxon>
        <taxon>Fabales</taxon>
        <taxon>Fabaceae</taxon>
        <taxon>Papilionoideae</taxon>
        <taxon>50 kb inversion clade</taxon>
        <taxon>NPAAA clade</taxon>
        <taxon>Hologalegina</taxon>
        <taxon>IRL clade</taxon>
        <taxon>Fabeae</taxon>
        <taxon>Vicia</taxon>
    </lineage>
</organism>
<dbReference type="Pfam" id="PF14237">
    <property type="entry name" value="GYF_2"/>
    <property type="match status" value="1"/>
</dbReference>
<reference evidence="2 3" key="1">
    <citation type="submission" date="2023-01" db="EMBL/GenBank/DDBJ databases">
        <authorList>
            <person name="Kreplak J."/>
        </authorList>
    </citation>
    <scope>NUCLEOTIDE SEQUENCE [LARGE SCALE GENOMIC DNA]</scope>
</reference>
<evidence type="ECO:0000313" key="3">
    <source>
        <dbReference type="Proteomes" id="UP001157006"/>
    </source>
</evidence>
<keyword evidence="3" id="KW-1185">Reference proteome</keyword>
<dbReference type="AlphaFoldDB" id="A0AAV1AHB4"/>
<name>A0AAV1AHB4_VICFA</name>
<evidence type="ECO:0000259" key="1">
    <source>
        <dbReference type="Pfam" id="PF14237"/>
    </source>
</evidence>
<evidence type="ECO:0000313" key="2">
    <source>
        <dbReference type="EMBL" id="CAI8609706.1"/>
    </source>
</evidence>
<accession>A0AAV1AHB4</accession>
<dbReference type="Proteomes" id="UP001157006">
    <property type="component" value="Chromosome 4"/>
</dbReference>